<evidence type="ECO:0000256" key="3">
    <source>
        <dbReference type="ARBA" id="ARBA00022833"/>
    </source>
</evidence>
<keyword evidence="3 5" id="KW-0862">Zinc</keyword>
<organism evidence="7 8">
    <name type="scientific">Thermus scotoductus (strain ATCC 700910 / SA-01)</name>
    <dbReference type="NCBI Taxonomy" id="743525"/>
    <lineage>
        <taxon>Bacteria</taxon>
        <taxon>Thermotogati</taxon>
        <taxon>Deinococcota</taxon>
        <taxon>Deinococci</taxon>
        <taxon>Thermales</taxon>
        <taxon>Thermaceae</taxon>
        <taxon>Thermus</taxon>
    </lineage>
</organism>
<feature type="domain" description="Enoyl reductase (ER)" evidence="6">
    <location>
        <begin position="10"/>
        <end position="343"/>
    </location>
</feature>
<proteinExistence type="inferred from homology"/>
<keyword evidence="2 5" id="KW-0479">Metal-binding</keyword>
<dbReference type="SMART" id="SM00829">
    <property type="entry name" value="PKS_ER"/>
    <property type="match status" value="1"/>
</dbReference>
<dbReference type="InterPro" id="IPR011032">
    <property type="entry name" value="GroES-like_sf"/>
</dbReference>
<dbReference type="InterPro" id="IPR013149">
    <property type="entry name" value="ADH-like_C"/>
</dbReference>
<reference evidence="8" key="1">
    <citation type="submission" date="2010-03" db="EMBL/GenBank/DDBJ databases">
        <title>The genome sequence of Thermus scotoductus SA-01.</title>
        <authorList>
            <person name="Gounder K."/>
            <person name="Liesegang H."/>
            <person name="Brzuszkiewicz E."/>
            <person name="Wollherr A."/>
            <person name="Daniel R."/>
            <person name="Gottschalk G."/>
            <person name="van Heerden E."/>
            <person name="Litthauer D."/>
        </authorList>
    </citation>
    <scope>NUCLEOTIDE SEQUENCE [LARGE SCALE GENOMIC DNA]</scope>
    <source>
        <strain evidence="8">ATCC 700910 / SA-01</strain>
    </source>
</reference>
<evidence type="ECO:0000256" key="1">
    <source>
        <dbReference type="ARBA" id="ARBA00001947"/>
    </source>
</evidence>
<evidence type="ECO:0000256" key="4">
    <source>
        <dbReference type="ARBA" id="ARBA00023002"/>
    </source>
</evidence>
<dbReference type="CDD" id="cd08284">
    <property type="entry name" value="FDH_like_2"/>
    <property type="match status" value="1"/>
</dbReference>
<protein>
    <recommendedName>
        <fullName evidence="6">Enoyl reductase (ER) domain-containing protein</fullName>
    </recommendedName>
</protein>
<dbReference type="Pfam" id="PF08240">
    <property type="entry name" value="ADH_N"/>
    <property type="match status" value="1"/>
</dbReference>
<dbReference type="KEGG" id="tsc:TSC_c16710"/>
<dbReference type="STRING" id="743525.TSC_c16710"/>
<dbReference type="InterPro" id="IPR036291">
    <property type="entry name" value="NAD(P)-bd_dom_sf"/>
</dbReference>
<evidence type="ECO:0000313" key="8">
    <source>
        <dbReference type="Proteomes" id="UP000008087"/>
    </source>
</evidence>
<dbReference type="eggNOG" id="COG1063">
    <property type="taxonomic scope" value="Bacteria"/>
</dbReference>
<dbReference type="PANTHER" id="PTHR42813:SF2">
    <property type="entry name" value="DEHYDROGENASE, ZINC-CONTAINING, PUTATIVE (AFU_ORTHOLOGUE AFUA_2G02810)-RELATED"/>
    <property type="match status" value="1"/>
</dbReference>
<evidence type="ECO:0000259" key="6">
    <source>
        <dbReference type="SMART" id="SM00829"/>
    </source>
</evidence>
<dbReference type="Gene3D" id="3.40.50.720">
    <property type="entry name" value="NAD(P)-binding Rossmann-like Domain"/>
    <property type="match status" value="1"/>
</dbReference>
<dbReference type="AlphaFoldDB" id="E8PL62"/>
<dbReference type="PROSITE" id="PS00059">
    <property type="entry name" value="ADH_ZINC"/>
    <property type="match status" value="1"/>
</dbReference>
<gene>
    <name evidence="7" type="ordered locus">TSC_c16710</name>
</gene>
<evidence type="ECO:0000313" key="7">
    <source>
        <dbReference type="EMBL" id="ADW22286.1"/>
    </source>
</evidence>
<dbReference type="RefSeq" id="WP_015717554.1">
    <property type="nucleotide sequence ID" value="NC_014974.1"/>
</dbReference>
<evidence type="ECO:0000256" key="2">
    <source>
        <dbReference type="ARBA" id="ARBA00022723"/>
    </source>
</evidence>
<comment type="cofactor">
    <cofactor evidence="1 5">
        <name>Zn(2+)</name>
        <dbReference type="ChEBI" id="CHEBI:29105"/>
    </cofactor>
</comment>
<evidence type="ECO:0000256" key="5">
    <source>
        <dbReference type="RuleBase" id="RU361277"/>
    </source>
</evidence>
<dbReference type="HOGENOM" id="CLU_026673_11_3_0"/>
<reference evidence="7 8" key="2">
    <citation type="journal article" date="2011" name="BMC Genomics">
        <title>Sequence of the hyperplastic genome of the naturally competent Thermus scotoductus SA-01.</title>
        <authorList>
            <person name="Gounder K."/>
            <person name="Brzuszkiewicz E."/>
            <person name="Liesegang H."/>
            <person name="Wollherr A."/>
            <person name="Daniel R."/>
            <person name="Gottschalk G."/>
            <person name="Reva O."/>
            <person name="Kumwenda B."/>
            <person name="Srivastava M."/>
            <person name="Bricio C."/>
            <person name="Berenguer J."/>
            <person name="van Heerden E."/>
            <person name="Litthauer D."/>
        </authorList>
    </citation>
    <scope>NUCLEOTIDE SEQUENCE [LARGE SCALE GENOMIC DNA]</scope>
    <source>
        <strain evidence="8">ATCC 700910 / SA-01</strain>
    </source>
</reference>
<comment type="similarity">
    <text evidence="5">Belongs to the zinc-containing alcohol dehydrogenase family.</text>
</comment>
<dbReference type="GO" id="GO:0008270">
    <property type="term" value="F:zinc ion binding"/>
    <property type="evidence" value="ECO:0007669"/>
    <property type="project" value="InterPro"/>
</dbReference>
<keyword evidence="4" id="KW-0560">Oxidoreductase</keyword>
<dbReference type="InterPro" id="IPR013154">
    <property type="entry name" value="ADH-like_N"/>
</dbReference>
<dbReference type="Gene3D" id="3.90.180.10">
    <property type="entry name" value="Medium-chain alcohol dehydrogenases, catalytic domain"/>
    <property type="match status" value="1"/>
</dbReference>
<dbReference type="GO" id="GO:0016491">
    <property type="term" value="F:oxidoreductase activity"/>
    <property type="evidence" value="ECO:0007669"/>
    <property type="project" value="UniProtKB-KW"/>
</dbReference>
<dbReference type="EMBL" id="CP001962">
    <property type="protein sequence ID" value="ADW22286.1"/>
    <property type="molecule type" value="Genomic_DNA"/>
</dbReference>
<dbReference type="PANTHER" id="PTHR42813">
    <property type="entry name" value="ZINC-TYPE ALCOHOL DEHYDROGENASE-LIKE"/>
    <property type="match status" value="1"/>
</dbReference>
<dbReference type="Pfam" id="PF00107">
    <property type="entry name" value="ADH_zinc_N"/>
    <property type="match status" value="1"/>
</dbReference>
<dbReference type="InterPro" id="IPR020843">
    <property type="entry name" value="ER"/>
</dbReference>
<sequence length="346" mass="36944">MRAILFQGKGQVAVGEVPKPTLKDPGDVLVRITLAAICGSDLHIYHGAIPMLPGSSLGHEFVGVVEAVGEGVQSLKPGDRVVGPFHVACGACRACRRGEFNLCEKRGVYGYGPLMGNLPGAQAEWLLVPYGDVNLRKLPEKLSEERAIFAGDILSTAFGGLVQGGLRPGERVAVIGAGPVGLMAVESALALGASKVLVLDRVKDRLEMAEAIGAIPIHVERENPKRRVLEETQDEGADLVVEAVGGEATVALAFELVRPGGRISALGVTTTTTFPFPLNSALVRDLTFRIGLANVHHYIDQVLALLEADRLKPERVISHVLPLEEAPRGYELFDRKEARKVLLKVG</sequence>
<dbReference type="InterPro" id="IPR002328">
    <property type="entry name" value="ADH_Zn_CS"/>
</dbReference>
<accession>E8PL62</accession>
<name>E8PL62_THESS</name>
<dbReference type="Proteomes" id="UP000008087">
    <property type="component" value="Chromosome"/>
</dbReference>
<dbReference type="SUPFAM" id="SSF50129">
    <property type="entry name" value="GroES-like"/>
    <property type="match status" value="1"/>
</dbReference>
<dbReference type="SUPFAM" id="SSF51735">
    <property type="entry name" value="NAD(P)-binding Rossmann-fold domains"/>
    <property type="match status" value="1"/>
</dbReference>